<keyword evidence="4 7" id="KW-0812">Transmembrane</keyword>
<proteinExistence type="inferred from homology"/>
<dbReference type="Gene3D" id="1.10.3720.10">
    <property type="entry name" value="MetI-like"/>
    <property type="match status" value="1"/>
</dbReference>
<dbReference type="InterPro" id="IPR000515">
    <property type="entry name" value="MetI-like"/>
</dbReference>
<keyword evidence="3" id="KW-1003">Cell membrane</keyword>
<organism evidence="9 11">
    <name type="scientific">Bradyrhizobium guangzhouense</name>
    <dbReference type="NCBI Taxonomy" id="1325095"/>
    <lineage>
        <taxon>Bacteria</taxon>
        <taxon>Pseudomonadati</taxon>
        <taxon>Pseudomonadota</taxon>
        <taxon>Alphaproteobacteria</taxon>
        <taxon>Hyphomicrobiales</taxon>
        <taxon>Nitrobacteraceae</taxon>
        <taxon>Bradyrhizobium</taxon>
    </lineage>
</organism>
<dbReference type="PROSITE" id="PS50928">
    <property type="entry name" value="ABC_TM1"/>
    <property type="match status" value="1"/>
</dbReference>
<feature type="transmembrane region" description="Helical" evidence="7">
    <location>
        <begin position="211"/>
        <end position="241"/>
    </location>
</feature>
<dbReference type="Proteomes" id="UP000290401">
    <property type="component" value="Unassembled WGS sequence"/>
</dbReference>
<geneLocation type="plasmid" evidence="9 11">
    <name>unnamed1</name>
</geneLocation>
<feature type="transmembrane region" description="Helical" evidence="7">
    <location>
        <begin position="47"/>
        <end position="64"/>
    </location>
</feature>
<comment type="similarity">
    <text evidence="7">Belongs to the binding-protein-dependent transport system permease family.</text>
</comment>
<keyword evidence="6 7" id="KW-0472">Membrane</keyword>
<dbReference type="GO" id="GO:0055085">
    <property type="term" value="P:transmembrane transport"/>
    <property type="evidence" value="ECO:0007669"/>
    <property type="project" value="InterPro"/>
</dbReference>
<dbReference type="GO" id="GO:0005886">
    <property type="term" value="C:plasma membrane"/>
    <property type="evidence" value="ECO:0007669"/>
    <property type="project" value="UniProtKB-SubCell"/>
</dbReference>
<keyword evidence="5 7" id="KW-1133">Transmembrane helix</keyword>
<evidence type="ECO:0000259" key="8">
    <source>
        <dbReference type="PROSITE" id="PS50928"/>
    </source>
</evidence>
<dbReference type="InterPro" id="IPR035906">
    <property type="entry name" value="MetI-like_sf"/>
</dbReference>
<dbReference type="PANTHER" id="PTHR30151:SF0">
    <property type="entry name" value="ABC TRANSPORTER PERMEASE PROTEIN MJ0413-RELATED"/>
    <property type="match status" value="1"/>
</dbReference>
<protein>
    <submittedName>
        <fullName evidence="9">ABC transporter permease</fullName>
    </submittedName>
</protein>
<accession>A0AAE5X8E6</accession>
<keyword evidence="2 7" id="KW-0813">Transport</keyword>
<evidence type="ECO:0000313" key="9">
    <source>
        <dbReference type="EMBL" id="QAU50526.1"/>
    </source>
</evidence>
<comment type="subcellular location">
    <subcellularLocation>
        <location evidence="1 7">Cell membrane</location>
        <topology evidence="1 7">Multi-pass membrane protein</topology>
    </subcellularLocation>
</comment>
<keyword evidence="9" id="KW-0614">Plasmid</keyword>
<reference evidence="10 12" key="2">
    <citation type="submission" date="2018-10" db="EMBL/GenBank/DDBJ databases">
        <title>Bradyrhizobium sp. nov., effective nodules isolated from peanut in China.</title>
        <authorList>
            <person name="Li Y."/>
        </authorList>
    </citation>
    <scope>NUCLEOTIDE SEQUENCE [LARGE SCALE GENOMIC DNA]</scope>
    <source>
        <strain evidence="10 12">CCBAU 53426</strain>
    </source>
</reference>
<evidence type="ECO:0000256" key="4">
    <source>
        <dbReference type="ARBA" id="ARBA00022692"/>
    </source>
</evidence>
<dbReference type="Proteomes" id="UP000288972">
    <property type="component" value="Plasmid unnamed1"/>
</dbReference>
<evidence type="ECO:0000256" key="2">
    <source>
        <dbReference type="ARBA" id="ARBA00022448"/>
    </source>
</evidence>
<evidence type="ECO:0000313" key="12">
    <source>
        <dbReference type="Proteomes" id="UP000290401"/>
    </source>
</evidence>
<dbReference type="Pfam" id="PF00528">
    <property type="entry name" value="BPD_transp_1"/>
    <property type="match status" value="1"/>
</dbReference>
<feature type="transmembrane region" description="Helical" evidence="7">
    <location>
        <begin position="261"/>
        <end position="281"/>
    </location>
</feature>
<evidence type="ECO:0000256" key="5">
    <source>
        <dbReference type="ARBA" id="ARBA00022989"/>
    </source>
</evidence>
<evidence type="ECO:0000256" key="6">
    <source>
        <dbReference type="ARBA" id="ARBA00023136"/>
    </source>
</evidence>
<keyword evidence="12" id="KW-1185">Reference proteome</keyword>
<dbReference type="PANTHER" id="PTHR30151">
    <property type="entry name" value="ALKANE SULFONATE ABC TRANSPORTER-RELATED, MEMBRANE SUBUNIT"/>
    <property type="match status" value="1"/>
</dbReference>
<name>A0AAE5X8E6_9BRAD</name>
<evidence type="ECO:0000313" key="10">
    <source>
        <dbReference type="EMBL" id="RXH13325.1"/>
    </source>
</evidence>
<reference evidence="9 11" key="1">
    <citation type="submission" date="2018-06" db="EMBL/GenBank/DDBJ databases">
        <title>Comparative genomics of rhizobia nodulating Arachis hypogaea in China.</title>
        <authorList>
            <person name="Li Y."/>
        </authorList>
    </citation>
    <scope>NUCLEOTIDE SEQUENCE [LARGE SCALE GENOMIC DNA]</scope>
    <source>
        <strain evidence="9 11">CCBAU 51670</strain>
        <plasmid evidence="9 11">unnamed1</plasmid>
    </source>
</reference>
<dbReference type="EMBL" id="RDQZ01000010">
    <property type="protein sequence ID" value="RXH13325.1"/>
    <property type="molecule type" value="Genomic_DNA"/>
</dbReference>
<gene>
    <name evidence="10" type="ORF">EAS56_14990</name>
    <name evidence="9" type="ORF">XH91_34265</name>
</gene>
<feature type="transmembrane region" description="Helical" evidence="7">
    <location>
        <begin position="109"/>
        <end position="132"/>
    </location>
</feature>
<sequence>MPSIGFICDSGPIVRCCKRRMQVSSQAVRSESEIGSVPSILEGGRKFGAALLALGIALLLLAIWQLSSQYRLVSALILPSPALVAGALYEGVVGGRFLNDILVTFNETVLGFLFGTVVAITLGATFAYSGLLRRAGYPYVIAVQTFPKIAIAPLLIAWFGYGIGPKVIISALLAFFPVFTATLAGFTEVNSDMIDLLRSMKATRLQELRKLRLPFAMAFIVPSLDVAIVLALLGAIAAELVGGAAGLGQVIQQKSFTGDIAAVYAVLALTAAIGISLRSIVRTVTRALQSMAWG</sequence>
<evidence type="ECO:0000313" key="11">
    <source>
        <dbReference type="Proteomes" id="UP000288972"/>
    </source>
</evidence>
<dbReference type="AlphaFoldDB" id="A0AAE5X8E6"/>
<dbReference type="KEGG" id="bgz:XH91_34265"/>
<dbReference type="SUPFAM" id="SSF161098">
    <property type="entry name" value="MetI-like"/>
    <property type="match status" value="1"/>
</dbReference>
<feature type="transmembrane region" description="Helical" evidence="7">
    <location>
        <begin position="139"/>
        <end position="161"/>
    </location>
</feature>
<dbReference type="EMBL" id="CP030054">
    <property type="protein sequence ID" value="QAU50526.1"/>
    <property type="molecule type" value="Genomic_DNA"/>
</dbReference>
<evidence type="ECO:0000256" key="1">
    <source>
        <dbReference type="ARBA" id="ARBA00004651"/>
    </source>
</evidence>
<feature type="domain" description="ABC transmembrane type-1" evidence="8">
    <location>
        <begin position="97"/>
        <end position="279"/>
    </location>
</feature>
<evidence type="ECO:0000256" key="7">
    <source>
        <dbReference type="RuleBase" id="RU363032"/>
    </source>
</evidence>
<evidence type="ECO:0000256" key="3">
    <source>
        <dbReference type="ARBA" id="ARBA00022475"/>
    </source>
</evidence>
<feature type="transmembrane region" description="Helical" evidence="7">
    <location>
        <begin position="71"/>
        <end position="89"/>
    </location>
</feature>
<feature type="transmembrane region" description="Helical" evidence="7">
    <location>
        <begin position="167"/>
        <end position="190"/>
    </location>
</feature>